<dbReference type="RefSeq" id="WP_188820759.1">
    <property type="nucleotide sequence ID" value="NZ_BMLK01000014.1"/>
</dbReference>
<organism evidence="1 2">
    <name type="scientific">Novosphingobium indicum</name>
    <dbReference type="NCBI Taxonomy" id="462949"/>
    <lineage>
        <taxon>Bacteria</taxon>
        <taxon>Pseudomonadati</taxon>
        <taxon>Pseudomonadota</taxon>
        <taxon>Alphaproteobacteria</taxon>
        <taxon>Sphingomonadales</taxon>
        <taxon>Sphingomonadaceae</taxon>
        <taxon>Novosphingobium</taxon>
    </lineage>
</organism>
<comment type="caution">
    <text evidence="1">The sequence shown here is derived from an EMBL/GenBank/DDBJ whole genome shotgun (WGS) entry which is preliminary data.</text>
</comment>
<accession>A0ABQ2JQG7</accession>
<name>A0ABQ2JQG7_9SPHN</name>
<evidence type="ECO:0000313" key="1">
    <source>
        <dbReference type="EMBL" id="GGN54186.1"/>
    </source>
</evidence>
<evidence type="ECO:0000313" key="2">
    <source>
        <dbReference type="Proteomes" id="UP000605099"/>
    </source>
</evidence>
<gene>
    <name evidence="1" type="ORF">GCM10011349_29610</name>
</gene>
<proteinExistence type="predicted"/>
<dbReference type="Proteomes" id="UP000605099">
    <property type="component" value="Unassembled WGS sequence"/>
</dbReference>
<keyword evidence="2" id="KW-1185">Reference proteome</keyword>
<reference evidence="2" key="1">
    <citation type="journal article" date="2019" name="Int. J. Syst. Evol. Microbiol.">
        <title>The Global Catalogue of Microorganisms (GCM) 10K type strain sequencing project: providing services to taxonomists for standard genome sequencing and annotation.</title>
        <authorList>
            <consortium name="The Broad Institute Genomics Platform"/>
            <consortium name="The Broad Institute Genome Sequencing Center for Infectious Disease"/>
            <person name="Wu L."/>
            <person name="Ma J."/>
        </authorList>
    </citation>
    <scope>NUCLEOTIDE SEQUENCE [LARGE SCALE GENOMIC DNA]</scope>
    <source>
        <strain evidence="2">CGMCC 1.6784</strain>
    </source>
</reference>
<protein>
    <submittedName>
        <fullName evidence="1">Uncharacterized protein</fullName>
    </submittedName>
</protein>
<sequence>MPTYEDLRTYFNESEALQGVVRQAADIPIVSGFTLDIHPLWTLLYDLEEGAIGDDGLRKFLLDRYFYRMIETPIWPYTDWPVPTFQGYRRRDLNRKVAIWSDLRRFGRKLGKSPVVMTIVHRPVRTPVGDVLETDETDRARLIALANSAAALVLVDERPVATLAFAPGDGIATNQGHTGTYGGTLTNPAGKAYGMSCAHVAEKGDTIDDGAGLHLGTCKDHTTLFPLGAGVVCDPSILPMPNPYPGNGPSVNMLDVSLIELATTPTSARTLSGVATSLTIGQDVDVDGALTKAKCRLGSLAISYAFVTGGKTYCFRDSIELKPRPRFGLGGGLGTLFSPLPVQGDSGAWVLTMDATPAWAGIFFAEDGQRGFCIRAKWAHDWAEGLVGSLSV</sequence>
<dbReference type="EMBL" id="BMLK01000014">
    <property type="protein sequence ID" value="GGN54186.1"/>
    <property type="molecule type" value="Genomic_DNA"/>
</dbReference>